<feature type="transmembrane region" description="Helical" evidence="1">
    <location>
        <begin position="214"/>
        <end position="232"/>
    </location>
</feature>
<feature type="transmembrane region" description="Helical" evidence="1">
    <location>
        <begin position="298"/>
        <end position="317"/>
    </location>
</feature>
<keyword evidence="1" id="KW-1133">Transmembrane helix</keyword>
<gene>
    <name evidence="2" type="ORF">ADM90_00250</name>
</gene>
<dbReference type="Proteomes" id="UP000037977">
    <property type="component" value="Unassembled WGS sequence"/>
</dbReference>
<evidence type="ECO:0000313" key="2">
    <source>
        <dbReference type="EMBL" id="KOY83880.1"/>
    </source>
</evidence>
<proteinExistence type="predicted"/>
<keyword evidence="1" id="KW-0472">Membrane</keyword>
<accession>A0A0M9DNB5</accession>
<comment type="caution">
    <text evidence="2">The sequence shown here is derived from an EMBL/GenBank/DDBJ whole genome shotgun (WGS) entry which is preliminary data.</text>
</comment>
<organism evidence="2 3">
    <name type="scientific">Lysinibacillus macroides</name>
    <dbReference type="NCBI Taxonomy" id="33935"/>
    <lineage>
        <taxon>Bacteria</taxon>
        <taxon>Bacillati</taxon>
        <taxon>Bacillota</taxon>
        <taxon>Bacilli</taxon>
        <taxon>Bacillales</taxon>
        <taxon>Bacillaceae</taxon>
        <taxon>Lysinibacillus</taxon>
    </lineage>
</organism>
<dbReference type="PATRIC" id="fig|33935.3.peg.2887"/>
<feature type="transmembrane region" description="Helical" evidence="1">
    <location>
        <begin position="6"/>
        <end position="26"/>
    </location>
</feature>
<name>A0A0M9DNB5_9BACI</name>
<keyword evidence="3" id="KW-1185">Reference proteome</keyword>
<feature type="transmembrane region" description="Helical" evidence="1">
    <location>
        <begin position="85"/>
        <end position="106"/>
    </location>
</feature>
<feature type="transmembrane region" description="Helical" evidence="1">
    <location>
        <begin position="329"/>
        <end position="345"/>
    </location>
</feature>
<sequence>MKIQTYLYVVGYSILYFLFSTIIYFISYNDGNQGLALPIFGGGDDGQFYYEQILKFINGEPYVYTSIHIWVLGAVLKVFNTENVMVLRLFNFAGSLLLIILALLILKKITTLKAFHISSSLLVVLLSFYPSLLLNSTLSIYRDVWIYFFFLWCSYLFMIIFIEKGRRSRLISALLLIVSMLLLGGYRRYALLSFLIGAGIYILLNVLSRKNVSLLKVGGILFVGLSVFYILFRNVKIPVIGLSFSDVLQYRQLGLDSGGSQMGISLDQPNVLLFYVNYLYSLISNFIGPLPWQVTGGSTLIIMVTEGTVFLVIAIYLLRKMKTFSKGEFFLLIQAIVWFLLISISNDNFGTGSRLRIVGWLPLIIIFAKQFGEGVYKKEKERLFSKE</sequence>
<feature type="transmembrane region" description="Helical" evidence="1">
    <location>
        <begin position="144"/>
        <end position="162"/>
    </location>
</feature>
<dbReference type="OrthoDB" id="2162143at2"/>
<feature type="transmembrane region" description="Helical" evidence="1">
    <location>
        <begin position="113"/>
        <end position="132"/>
    </location>
</feature>
<dbReference type="EMBL" id="LGCI01000002">
    <property type="protein sequence ID" value="KOY83880.1"/>
    <property type="molecule type" value="Genomic_DNA"/>
</dbReference>
<dbReference type="RefSeq" id="WP_053993074.1">
    <property type="nucleotide sequence ID" value="NZ_CP065643.1"/>
</dbReference>
<feature type="transmembrane region" description="Helical" evidence="1">
    <location>
        <begin position="357"/>
        <end position="376"/>
    </location>
</feature>
<evidence type="ECO:0008006" key="4">
    <source>
        <dbReference type="Google" id="ProtNLM"/>
    </source>
</evidence>
<evidence type="ECO:0000256" key="1">
    <source>
        <dbReference type="SAM" id="Phobius"/>
    </source>
</evidence>
<dbReference type="AlphaFoldDB" id="A0A0M9DNB5"/>
<protein>
    <recommendedName>
        <fullName evidence="4">Glycosyltransferase RgtA/B/C/D-like domain-containing protein</fullName>
    </recommendedName>
</protein>
<dbReference type="STRING" id="33935.ADM90_00250"/>
<evidence type="ECO:0000313" key="3">
    <source>
        <dbReference type="Proteomes" id="UP000037977"/>
    </source>
</evidence>
<keyword evidence="1" id="KW-0812">Transmembrane</keyword>
<reference evidence="2 3" key="1">
    <citation type="submission" date="2015-07" db="EMBL/GenBank/DDBJ databases">
        <title>Genome sequencing project for genomic taxonomy and phylogenomics of Bacillus-like bacteria.</title>
        <authorList>
            <person name="Liu B."/>
            <person name="Wang J."/>
            <person name="Zhu Y."/>
            <person name="Liu G."/>
            <person name="Chen Q."/>
            <person name="Chen Z."/>
            <person name="Che J."/>
            <person name="Ge C."/>
            <person name="Shi H."/>
            <person name="Pan Z."/>
            <person name="Liu X."/>
        </authorList>
    </citation>
    <scope>NUCLEOTIDE SEQUENCE [LARGE SCALE GENOMIC DNA]</scope>
    <source>
        <strain evidence="2 3">DSM 54</strain>
    </source>
</reference>
<feature type="transmembrane region" description="Helical" evidence="1">
    <location>
        <begin position="174"/>
        <end position="202"/>
    </location>
</feature>